<evidence type="ECO:0000256" key="1">
    <source>
        <dbReference type="ARBA" id="ARBA00001936"/>
    </source>
</evidence>
<evidence type="ECO:0000256" key="3">
    <source>
        <dbReference type="ARBA" id="ARBA00012377"/>
    </source>
</evidence>
<comment type="function">
    <text evidence="7">Cleaves A-5'-PPP-5'A to yield AMP and ADP. Can cleave all dinucleoside polyphosphates, provided the phosphate chain contains at least 3 phosphates and that 1 of the 2 bases composing the nucleotide is a purine. Is most effective on dinucleoside triphosphates. Negatively regulates intracellular dinucleoside polyphosphate levels, which elevate following heat shock.</text>
</comment>
<evidence type="ECO:0000256" key="17">
    <source>
        <dbReference type="PROSITE-ProRule" id="PRU00464"/>
    </source>
</evidence>
<feature type="binding site" evidence="15">
    <location>
        <begin position="92"/>
        <end position="95"/>
    </location>
    <ligand>
        <name>substrate</name>
    </ligand>
</feature>
<evidence type="ECO:0000256" key="8">
    <source>
        <dbReference type="ARBA" id="ARBA00029905"/>
    </source>
</evidence>
<evidence type="ECO:0000256" key="6">
    <source>
        <dbReference type="ARBA" id="ARBA00022801"/>
    </source>
</evidence>
<evidence type="ECO:0000256" key="4">
    <source>
        <dbReference type="ARBA" id="ARBA00014605"/>
    </source>
</evidence>
<name>A0AAV5S531_MAUHU</name>
<dbReference type="PRINTS" id="PR00332">
    <property type="entry name" value="HISTRIAD"/>
</dbReference>
<dbReference type="PANTHER" id="PTHR46243:SF1">
    <property type="entry name" value="BIS(5'-ADENOSYL)-TRIPHOSPHATASE"/>
    <property type="match status" value="1"/>
</dbReference>
<comment type="cofactor">
    <cofactor evidence="1">
        <name>Mn(2+)</name>
        <dbReference type="ChEBI" id="CHEBI:29035"/>
    </cofactor>
</comment>
<dbReference type="PROSITE" id="PS51084">
    <property type="entry name" value="HIT_2"/>
    <property type="match status" value="1"/>
</dbReference>
<evidence type="ECO:0000256" key="9">
    <source>
        <dbReference type="ARBA" id="ARBA00031555"/>
    </source>
</evidence>
<evidence type="ECO:0000256" key="12">
    <source>
        <dbReference type="ARBA" id="ARBA00047780"/>
    </source>
</evidence>
<feature type="short sequence motif" description="Histidine triad motif" evidence="14 17">
    <location>
        <begin position="97"/>
        <end position="101"/>
    </location>
</feature>
<dbReference type="EC" id="3.6.1.29" evidence="3"/>
<dbReference type="InterPro" id="IPR039383">
    <property type="entry name" value="FHIT"/>
</dbReference>
<dbReference type="InterPro" id="IPR036265">
    <property type="entry name" value="HIT-like_sf"/>
</dbReference>
<feature type="domain" description="HIT" evidence="18">
    <location>
        <begin position="4"/>
        <end position="116"/>
    </location>
</feature>
<dbReference type="AlphaFoldDB" id="A0AAV5S531"/>
<reference evidence="19 20" key="1">
    <citation type="journal article" date="2023" name="Elife">
        <title>Identification of key yeast species and microbe-microbe interactions impacting larval growth of Drosophila in the wild.</title>
        <authorList>
            <person name="Mure A."/>
            <person name="Sugiura Y."/>
            <person name="Maeda R."/>
            <person name="Honda K."/>
            <person name="Sakurai N."/>
            <person name="Takahashi Y."/>
            <person name="Watada M."/>
            <person name="Katoh T."/>
            <person name="Gotoh A."/>
            <person name="Gotoh Y."/>
            <person name="Taniguchi I."/>
            <person name="Nakamura K."/>
            <person name="Hayashi T."/>
            <person name="Katayama T."/>
            <person name="Uemura T."/>
            <person name="Hattori Y."/>
        </authorList>
    </citation>
    <scope>NUCLEOTIDE SEQUENCE [LARGE SCALE GENOMIC DNA]</scope>
    <source>
        <strain evidence="19 20">KH-74</strain>
    </source>
</reference>
<feature type="binding site" evidence="15">
    <location>
        <position position="29"/>
    </location>
    <ligand>
        <name>substrate</name>
    </ligand>
</feature>
<dbReference type="Pfam" id="PF01230">
    <property type="entry name" value="HIT"/>
    <property type="match status" value="1"/>
</dbReference>
<evidence type="ECO:0000313" key="20">
    <source>
        <dbReference type="Proteomes" id="UP001377567"/>
    </source>
</evidence>
<dbReference type="InterPro" id="IPR011146">
    <property type="entry name" value="HIT-like"/>
</dbReference>
<accession>A0AAV5S531</accession>
<evidence type="ECO:0000256" key="16">
    <source>
        <dbReference type="PIRSR" id="PIRSR639383-3"/>
    </source>
</evidence>
<evidence type="ECO:0000259" key="18">
    <source>
        <dbReference type="PROSITE" id="PS51084"/>
    </source>
</evidence>
<evidence type="ECO:0000256" key="5">
    <source>
        <dbReference type="ARBA" id="ARBA00022741"/>
    </source>
</evidence>
<gene>
    <name evidence="19" type="ORF">DAKH74_055960</name>
</gene>
<dbReference type="EMBL" id="BTGD01000025">
    <property type="protein sequence ID" value="GMM58979.1"/>
    <property type="molecule type" value="Genomic_DNA"/>
</dbReference>
<keyword evidence="20" id="KW-1185">Reference proteome</keyword>
<dbReference type="InterPro" id="IPR001310">
    <property type="entry name" value="Histidine_triad_HIT"/>
</dbReference>
<keyword evidence="5" id="KW-0547">Nucleotide-binding</keyword>
<comment type="catalytic activity">
    <reaction evidence="12">
        <text>P(1),P(3)-bis(5'-adenosyl) triphosphate + H2O = AMP + ADP + 2 H(+)</text>
        <dbReference type="Rhea" id="RHEA:13893"/>
        <dbReference type="ChEBI" id="CHEBI:15377"/>
        <dbReference type="ChEBI" id="CHEBI:15378"/>
        <dbReference type="ChEBI" id="CHEBI:58529"/>
        <dbReference type="ChEBI" id="CHEBI:456215"/>
        <dbReference type="ChEBI" id="CHEBI:456216"/>
        <dbReference type="EC" id="3.6.1.29"/>
    </reaction>
</comment>
<dbReference type="InterPro" id="IPR019808">
    <property type="entry name" value="Histidine_triad_CS"/>
</dbReference>
<dbReference type="PROSITE" id="PS00892">
    <property type="entry name" value="HIT_1"/>
    <property type="match status" value="1"/>
</dbReference>
<feature type="active site" description="Tele-AMP-histidine intermediate" evidence="13">
    <location>
        <position position="99"/>
    </location>
</feature>
<evidence type="ECO:0000256" key="11">
    <source>
        <dbReference type="ARBA" id="ARBA00031824"/>
    </source>
</evidence>
<evidence type="ECO:0000256" key="14">
    <source>
        <dbReference type="PIRSR" id="PIRSR601310-3"/>
    </source>
</evidence>
<evidence type="ECO:0000256" key="7">
    <source>
        <dbReference type="ARBA" id="ARBA00025241"/>
    </source>
</evidence>
<feature type="binding site" evidence="15">
    <location>
        <position position="101"/>
    </location>
    <ligand>
        <name>substrate</name>
    </ligand>
</feature>
<evidence type="ECO:0000256" key="15">
    <source>
        <dbReference type="PIRSR" id="PIRSR639383-2"/>
    </source>
</evidence>
<dbReference type="GO" id="GO:0000166">
    <property type="term" value="F:nucleotide binding"/>
    <property type="evidence" value="ECO:0007669"/>
    <property type="project" value="UniProtKB-KW"/>
</dbReference>
<feature type="binding site" evidence="15">
    <location>
        <position position="86"/>
    </location>
    <ligand>
        <name>substrate</name>
    </ligand>
</feature>
<dbReference type="FunFam" id="3.30.428.10:FF:000011">
    <property type="entry name" value="Fragile histidine triad"/>
    <property type="match status" value="1"/>
</dbReference>
<sequence length="185" mass="21505">MASTPIYFSKFLVTDQVFYISKYTYALVNLKPIVPGHVLVVPRNTDVVELGLLSPEESQDYFRTLQLIQQFIKWKYKCDALNIAIQDGPEAGQSVPHLHTHIIPRYRLNNFGDQIYDKIEDWQFRRDLYVGDGGREARKALEAKFKPDAQRVERNHDVMLEEANMLKQGLAQFLKEYPDIASKWA</sequence>
<comment type="caution">
    <text evidence="19">The sequence shown here is derived from an EMBL/GenBank/DDBJ whole genome shotgun (WGS) entry which is preliminary data.</text>
</comment>
<comment type="subunit">
    <text evidence="2">Homodimer.</text>
</comment>
<dbReference type="GO" id="GO:0047710">
    <property type="term" value="F:bis(5'-adenosyl)-triphosphatase activity"/>
    <property type="evidence" value="ECO:0007669"/>
    <property type="project" value="UniProtKB-EC"/>
</dbReference>
<keyword evidence="6" id="KW-0378">Hydrolase</keyword>
<protein>
    <recommendedName>
        <fullName evidence="4">Bis(5'-adenosyl)-triphosphatase</fullName>
        <ecNumber evidence="3">3.6.1.29</ecNumber>
    </recommendedName>
    <alternativeName>
        <fullName evidence="11">AP3A hydrolase</fullName>
    </alternativeName>
    <alternativeName>
        <fullName evidence="8">Diadenosine 5',5'''-P1,P3-triphosphate hydrolase</fullName>
    </alternativeName>
    <alternativeName>
        <fullName evidence="9">Dinucleosidetriphosphatase</fullName>
    </alternativeName>
    <alternativeName>
        <fullName evidence="10">Hit family protein 2</fullName>
    </alternativeName>
</protein>
<dbReference type="PANTHER" id="PTHR46243">
    <property type="entry name" value="BIS(5'-ADENOSYL)-TRIPHOSPHATASE"/>
    <property type="match status" value="1"/>
</dbReference>
<proteinExistence type="predicted"/>
<dbReference type="Gene3D" id="3.30.428.10">
    <property type="entry name" value="HIT-like"/>
    <property type="match status" value="1"/>
</dbReference>
<evidence type="ECO:0000313" key="19">
    <source>
        <dbReference type="EMBL" id="GMM58979.1"/>
    </source>
</evidence>
<dbReference type="SUPFAM" id="SSF54197">
    <property type="entry name" value="HIT-like"/>
    <property type="match status" value="1"/>
</dbReference>
<dbReference type="Proteomes" id="UP001377567">
    <property type="component" value="Unassembled WGS sequence"/>
</dbReference>
<feature type="site" description="Important for induction of apoptosis" evidence="16">
    <location>
        <position position="116"/>
    </location>
</feature>
<evidence type="ECO:0000256" key="2">
    <source>
        <dbReference type="ARBA" id="ARBA00011738"/>
    </source>
</evidence>
<dbReference type="CDD" id="cd01275">
    <property type="entry name" value="FHIT"/>
    <property type="match status" value="1"/>
</dbReference>
<evidence type="ECO:0000256" key="10">
    <source>
        <dbReference type="ARBA" id="ARBA00031618"/>
    </source>
</evidence>
<organism evidence="19 20">
    <name type="scientific">Maudiozyma humilis</name>
    <name type="common">Sour dough yeast</name>
    <name type="synonym">Kazachstania humilis</name>
    <dbReference type="NCBI Taxonomy" id="51915"/>
    <lineage>
        <taxon>Eukaryota</taxon>
        <taxon>Fungi</taxon>
        <taxon>Dikarya</taxon>
        <taxon>Ascomycota</taxon>
        <taxon>Saccharomycotina</taxon>
        <taxon>Saccharomycetes</taxon>
        <taxon>Saccharomycetales</taxon>
        <taxon>Saccharomycetaceae</taxon>
        <taxon>Maudiozyma</taxon>
    </lineage>
</organism>
<evidence type="ECO:0000256" key="13">
    <source>
        <dbReference type="PIRSR" id="PIRSR601310-1"/>
    </source>
</evidence>
<dbReference type="InterPro" id="IPR051884">
    <property type="entry name" value="Bis(5'-adenosyl)-TPase_reg"/>
</dbReference>